<evidence type="ECO:0000313" key="3">
    <source>
        <dbReference type="Proteomes" id="UP000678499"/>
    </source>
</evidence>
<dbReference type="Proteomes" id="UP000678499">
    <property type="component" value="Unassembled WGS sequence"/>
</dbReference>
<dbReference type="EMBL" id="CAJPEX010004765">
    <property type="protein sequence ID" value="CAG0923225.1"/>
    <property type="molecule type" value="Genomic_DNA"/>
</dbReference>
<feature type="non-terminal residue" evidence="2">
    <location>
        <position position="1"/>
    </location>
</feature>
<keyword evidence="3" id="KW-1185">Reference proteome</keyword>
<name>A0A7R9BZB9_9CRUS</name>
<feature type="region of interest" description="Disordered" evidence="1">
    <location>
        <begin position="301"/>
        <end position="336"/>
    </location>
</feature>
<dbReference type="EMBL" id="OA886802">
    <property type="protein sequence ID" value="CAD7283073.1"/>
    <property type="molecule type" value="Genomic_DNA"/>
</dbReference>
<organism evidence="2">
    <name type="scientific">Notodromas monacha</name>
    <dbReference type="NCBI Taxonomy" id="399045"/>
    <lineage>
        <taxon>Eukaryota</taxon>
        <taxon>Metazoa</taxon>
        <taxon>Ecdysozoa</taxon>
        <taxon>Arthropoda</taxon>
        <taxon>Crustacea</taxon>
        <taxon>Oligostraca</taxon>
        <taxon>Ostracoda</taxon>
        <taxon>Podocopa</taxon>
        <taxon>Podocopida</taxon>
        <taxon>Cypridocopina</taxon>
        <taxon>Cypridoidea</taxon>
        <taxon>Cyprididae</taxon>
        <taxon>Notodromas</taxon>
    </lineage>
</organism>
<evidence type="ECO:0000313" key="2">
    <source>
        <dbReference type="EMBL" id="CAD7283073.1"/>
    </source>
</evidence>
<sequence length="356" mass="37791">AWSPEQPKILPAPGSAPAKIALLRAPGSGLRLRSKSLIASQPPCKFDSQICNFPPVHRVLTYYTMLTESYWRARLKDNAQSLKGFRVQRNPGAGSDSRDPSTYVLVSDVNALVPFPGRTAENKADVNSFLKNSLAILNLPKAFSTAIAGFIRIATDVGPNLAGFSGVIQLFTYPKDQVLRKLRATVNGTACPASLDASDANGTVDTTITSCVSASRTVDEACSQVNEGSSIVVVGADNNPYLVALTRFQRLCRSDVVLSLIGSSMAFADHRNFLCNNLTGVTCGPFPATTTQNPTTKTTVLSTTMSSNATTSTTSQAKTTSRAGNDPVPHGDDPPANASKFRSFLRFLTALLAGGK</sequence>
<feature type="compositionally biased region" description="Low complexity" evidence="1">
    <location>
        <begin position="301"/>
        <end position="321"/>
    </location>
</feature>
<reference evidence="2" key="1">
    <citation type="submission" date="2020-11" db="EMBL/GenBank/DDBJ databases">
        <authorList>
            <person name="Tran Van P."/>
        </authorList>
    </citation>
    <scope>NUCLEOTIDE SEQUENCE</scope>
</reference>
<gene>
    <name evidence="2" type="ORF">NMOB1V02_LOCUS10691</name>
</gene>
<accession>A0A7R9BZB9</accession>
<evidence type="ECO:0000256" key="1">
    <source>
        <dbReference type="SAM" id="MobiDB-lite"/>
    </source>
</evidence>
<dbReference type="AlphaFoldDB" id="A0A7R9BZB9"/>
<proteinExistence type="predicted"/>
<protein>
    <submittedName>
        <fullName evidence="2">Uncharacterized protein</fullName>
    </submittedName>
</protein>